<comment type="similarity">
    <text evidence="5">Belongs to the CsrA/RsmA family.</text>
</comment>
<comment type="subunit">
    <text evidence="5">Homodimer; the beta-strands of each monomer intercalate to form a hydrophobic core, while the alpha-helices form wings that extend away from the core.</text>
</comment>
<dbReference type="GO" id="GO:0048027">
    <property type="term" value="F:mRNA 5'-UTR binding"/>
    <property type="evidence" value="ECO:0007669"/>
    <property type="project" value="UniProtKB-UniRule"/>
</dbReference>
<dbReference type="AlphaFoldDB" id="A0A1V3NF51"/>
<comment type="caution">
    <text evidence="6">The sequence shown here is derived from an EMBL/GenBank/DDBJ whole genome shotgun (WGS) entry which is preliminary data.</text>
</comment>
<dbReference type="GO" id="GO:0006109">
    <property type="term" value="P:regulation of carbohydrate metabolic process"/>
    <property type="evidence" value="ECO:0007669"/>
    <property type="project" value="UniProtKB-UniRule"/>
</dbReference>
<protein>
    <recommendedName>
        <fullName evidence="5">Translational regulator CsrA</fullName>
    </recommendedName>
    <alternativeName>
        <fullName evidence="5">Carbon storage regulator</fullName>
    </alternativeName>
</protein>
<dbReference type="RefSeq" id="WP_077279235.1">
    <property type="nucleotide sequence ID" value="NZ_MVBK01000062.1"/>
</dbReference>
<dbReference type="GO" id="GO:0006402">
    <property type="term" value="P:mRNA catabolic process"/>
    <property type="evidence" value="ECO:0007669"/>
    <property type="project" value="InterPro"/>
</dbReference>
<name>A0A1V3NF51_9GAMM</name>
<sequence>MLVLTRRAGEAVRIGEDVVIYVTGVNGSQVKVAIEAPDEVRILREELLAHPPRIRTRDAAVR</sequence>
<evidence type="ECO:0000313" key="7">
    <source>
        <dbReference type="Proteomes" id="UP000189462"/>
    </source>
</evidence>
<dbReference type="Pfam" id="PF02599">
    <property type="entry name" value="CsrA"/>
    <property type="match status" value="1"/>
</dbReference>
<keyword evidence="2 5" id="KW-0810">Translation regulation</keyword>
<evidence type="ECO:0000256" key="1">
    <source>
        <dbReference type="ARBA" id="ARBA00022490"/>
    </source>
</evidence>
<keyword evidence="3 5" id="KW-0694">RNA-binding</keyword>
<dbReference type="STRING" id="108003.B1C78_11145"/>
<dbReference type="PANTHER" id="PTHR34984:SF1">
    <property type="entry name" value="CARBON STORAGE REGULATOR"/>
    <property type="match status" value="1"/>
</dbReference>
<evidence type="ECO:0000256" key="3">
    <source>
        <dbReference type="ARBA" id="ARBA00022884"/>
    </source>
</evidence>
<dbReference type="GO" id="GO:0045948">
    <property type="term" value="P:positive regulation of translational initiation"/>
    <property type="evidence" value="ECO:0007669"/>
    <property type="project" value="UniProtKB-UniRule"/>
</dbReference>
<keyword evidence="5" id="KW-0678">Repressor</keyword>
<dbReference type="GO" id="GO:0045947">
    <property type="term" value="P:negative regulation of translational initiation"/>
    <property type="evidence" value="ECO:0007669"/>
    <property type="project" value="UniProtKB-UniRule"/>
</dbReference>
<dbReference type="Gene3D" id="2.60.40.4380">
    <property type="entry name" value="Translational regulator CsrA"/>
    <property type="match status" value="1"/>
</dbReference>
<evidence type="ECO:0000256" key="2">
    <source>
        <dbReference type="ARBA" id="ARBA00022845"/>
    </source>
</evidence>
<gene>
    <name evidence="5" type="primary">csrA</name>
    <name evidence="6" type="ORF">B1C78_11145</name>
</gene>
<comment type="function">
    <text evidence="5">A key translational regulator that binds mRNA to regulate translation initiation and/or mRNA stability. Mediates global changes in gene expression, shifting from rapid growth to stress survival by linking envelope stress, the stringent response and the catabolite repression systems. Usually binds in the 5'-UTR; binding at or near the Shine-Dalgarno sequence prevents ribosome-binding, repressing translation, binding elsewhere in the 5'-UTR can activate translation and/or stabilize the mRNA. Its function is antagonized by small RNA(s).</text>
</comment>
<keyword evidence="1 5" id="KW-0963">Cytoplasm</keyword>
<dbReference type="PANTHER" id="PTHR34984">
    <property type="entry name" value="CARBON STORAGE REGULATOR"/>
    <property type="match status" value="1"/>
</dbReference>
<dbReference type="InterPro" id="IPR003751">
    <property type="entry name" value="CsrA"/>
</dbReference>
<evidence type="ECO:0000313" key="6">
    <source>
        <dbReference type="EMBL" id="OOG23482.1"/>
    </source>
</evidence>
<dbReference type="Proteomes" id="UP000189462">
    <property type="component" value="Unassembled WGS sequence"/>
</dbReference>
<keyword evidence="4 5" id="KW-0010">Activator</keyword>
<dbReference type="HAMAP" id="MF_00167">
    <property type="entry name" value="CsrA"/>
    <property type="match status" value="1"/>
</dbReference>
<evidence type="ECO:0000256" key="5">
    <source>
        <dbReference type="HAMAP-Rule" id="MF_00167"/>
    </source>
</evidence>
<accession>A0A1V3NF51</accession>
<dbReference type="OrthoDB" id="9809061at2"/>
<evidence type="ECO:0000256" key="4">
    <source>
        <dbReference type="ARBA" id="ARBA00023159"/>
    </source>
</evidence>
<proteinExistence type="inferred from homology"/>
<dbReference type="InterPro" id="IPR036107">
    <property type="entry name" value="CsrA_sf"/>
</dbReference>
<dbReference type="SUPFAM" id="SSF117130">
    <property type="entry name" value="CsrA-like"/>
    <property type="match status" value="1"/>
</dbReference>
<comment type="subcellular location">
    <subcellularLocation>
        <location evidence="5">Cytoplasm</location>
    </subcellularLocation>
</comment>
<dbReference type="EMBL" id="MVBK01000062">
    <property type="protein sequence ID" value="OOG23482.1"/>
    <property type="molecule type" value="Genomic_DNA"/>
</dbReference>
<organism evidence="6 7">
    <name type="scientific">Thioalkalivibrio denitrificans</name>
    <dbReference type="NCBI Taxonomy" id="108003"/>
    <lineage>
        <taxon>Bacteria</taxon>
        <taxon>Pseudomonadati</taxon>
        <taxon>Pseudomonadota</taxon>
        <taxon>Gammaproteobacteria</taxon>
        <taxon>Chromatiales</taxon>
        <taxon>Ectothiorhodospiraceae</taxon>
        <taxon>Thioalkalivibrio</taxon>
    </lineage>
</organism>
<keyword evidence="7" id="KW-1185">Reference proteome</keyword>
<dbReference type="GO" id="GO:0005829">
    <property type="term" value="C:cytosol"/>
    <property type="evidence" value="ECO:0007669"/>
    <property type="project" value="TreeGrafter"/>
</dbReference>
<reference evidence="6 7" key="1">
    <citation type="submission" date="2017-02" db="EMBL/GenBank/DDBJ databases">
        <title>Genomic diversity within the haloalkaliphilic genus Thioalkalivibrio.</title>
        <authorList>
            <person name="Ahn A.-C."/>
            <person name="Meier-Kolthoff J."/>
            <person name="Overmars L."/>
            <person name="Richter M."/>
            <person name="Woyke T."/>
            <person name="Sorokin D.Y."/>
            <person name="Muyzer G."/>
        </authorList>
    </citation>
    <scope>NUCLEOTIDE SEQUENCE [LARGE SCALE GENOMIC DNA]</scope>
    <source>
        <strain evidence="6 7">ALJD</strain>
    </source>
</reference>